<dbReference type="Pfam" id="PF00403">
    <property type="entry name" value="HMA"/>
    <property type="match status" value="1"/>
</dbReference>
<name>A0A2M7Z6C5_9BACT</name>
<feature type="non-terminal residue" evidence="2">
    <location>
        <position position="100"/>
    </location>
</feature>
<proteinExistence type="predicted"/>
<dbReference type="Proteomes" id="UP000230843">
    <property type="component" value="Unassembled WGS sequence"/>
</dbReference>
<accession>A0A2M7Z6C5</accession>
<dbReference type="AlphaFoldDB" id="A0A2M7Z6C5"/>
<organism evidence="2 3">
    <name type="scientific">Candidatus Magasanikbacteria bacterium CG_4_9_14_3_um_filter_32_9</name>
    <dbReference type="NCBI Taxonomy" id="1974644"/>
    <lineage>
        <taxon>Bacteria</taxon>
        <taxon>Candidatus Magasanikiibacteriota</taxon>
    </lineage>
</organism>
<dbReference type="GO" id="GO:0046872">
    <property type="term" value="F:metal ion binding"/>
    <property type="evidence" value="ECO:0007669"/>
    <property type="project" value="InterPro"/>
</dbReference>
<comment type="caution">
    <text evidence="2">The sequence shown here is derived from an EMBL/GenBank/DDBJ whole genome shotgun (WGS) entry which is preliminary data.</text>
</comment>
<dbReference type="InterPro" id="IPR036163">
    <property type="entry name" value="HMA_dom_sf"/>
</dbReference>
<dbReference type="SUPFAM" id="SSF55008">
    <property type="entry name" value="HMA, heavy metal-associated domain"/>
    <property type="match status" value="1"/>
</dbReference>
<dbReference type="CDD" id="cd00371">
    <property type="entry name" value="HMA"/>
    <property type="match status" value="1"/>
</dbReference>
<evidence type="ECO:0000259" key="1">
    <source>
        <dbReference type="PROSITE" id="PS50846"/>
    </source>
</evidence>
<evidence type="ECO:0000313" key="3">
    <source>
        <dbReference type="Proteomes" id="UP000230843"/>
    </source>
</evidence>
<dbReference type="Gene3D" id="3.30.70.100">
    <property type="match status" value="1"/>
</dbReference>
<dbReference type="InterPro" id="IPR006121">
    <property type="entry name" value="HMA_dom"/>
</dbReference>
<dbReference type="PROSITE" id="PS50846">
    <property type="entry name" value="HMA_2"/>
    <property type="match status" value="1"/>
</dbReference>
<feature type="domain" description="HMA" evidence="1">
    <location>
        <begin position="2"/>
        <end position="71"/>
    </location>
</feature>
<sequence>MKTHIFHVSGLHCASCKILIEDILSKQSFVKNVQVNIKKETVEIETKNEQNSLELAQTLTSKIKSNGYTLSIEKSAKEKQSDDVIWKALPIGLVFLIFFF</sequence>
<protein>
    <recommendedName>
        <fullName evidence="1">HMA domain-containing protein</fullName>
    </recommendedName>
</protein>
<gene>
    <name evidence="2" type="ORF">CO137_02955</name>
</gene>
<evidence type="ECO:0000313" key="2">
    <source>
        <dbReference type="EMBL" id="PJA89698.1"/>
    </source>
</evidence>
<dbReference type="EMBL" id="PFVJ01000061">
    <property type="protein sequence ID" value="PJA89698.1"/>
    <property type="molecule type" value="Genomic_DNA"/>
</dbReference>
<reference evidence="3" key="1">
    <citation type="submission" date="2017-09" db="EMBL/GenBank/DDBJ databases">
        <title>Depth-based differentiation of microbial function through sediment-hosted aquifers and enrichment of novel symbionts in the deep terrestrial subsurface.</title>
        <authorList>
            <person name="Probst A.J."/>
            <person name="Ladd B."/>
            <person name="Jarett J.K."/>
            <person name="Geller-Mcgrath D.E."/>
            <person name="Sieber C.M.K."/>
            <person name="Emerson J.B."/>
            <person name="Anantharaman K."/>
            <person name="Thomas B.C."/>
            <person name="Malmstrom R."/>
            <person name="Stieglmeier M."/>
            <person name="Klingl A."/>
            <person name="Woyke T."/>
            <person name="Ryan C.M."/>
            <person name="Banfield J.F."/>
        </authorList>
    </citation>
    <scope>NUCLEOTIDE SEQUENCE [LARGE SCALE GENOMIC DNA]</scope>
</reference>